<evidence type="ECO:0000256" key="5">
    <source>
        <dbReference type="PROSITE-ProRule" id="PRU00277"/>
    </source>
</evidence>
<name>A0A5C6E0P4_9BACT</name>
<dbReference type="PANTHER" id="PTHR43811">
    <property type="entry name" value="FKBP-TYPE PEPTIDYL-PROLYL CIS-TRANS ISOMERASE FKPA"/>
    <property type="match status" value="1"/>
</dbReference>
<comment type="catalytic activity">
    <reaction evidence="1 5 6">
        <text>[protein]-peptidylproline (omega=180) = [protein]-peptidylproline (omega=0)</text>
        <dbReference type="Rhea" id="RHEA:16237"/>
        <dbReference type="Rhea" id="RHEA-COMP:10747"/>
        <dbReference type="Rhea" id="RHEA-COMP:10748"/>
        <dbReference type="ChEBI" id="CHEBI:83833"/>
        <dbReference type="ChEBI" id="CHEBI:83834"/>
        <dbReference type="EC" id="5.2.1.8"/>
    </reaction>
</comment>
<dbReference type="InterPro" id="IPR046357">
    <property type="entry name" value="PPIase_dom_sf"/>
</dbReference>
<evidence type="ECO:0000256" key="6">
    <source>
        <dbReference type="RuleBase" id="RU003915"/>
    </source>
</evidence>
<keyword evidence="3 5" id="KW-0697">Rotamase</keyword>
<gene>
    <name evidence="10" type="ORF">Q31b_26600</name>
</gene>
<feature type="domain" description="PPIase FKBP-type" evidence="9">
    <location>
        <begin position="82"/>
        <end position="168"/>
    </location>
</feature>
<dbReference type="OrthoDB" id="280278at2"/>
<dbReference type="Proteomes" id="UP000315471">
    <property type="component" value="Unassembled WGS sequence"/>
</dbReference>
<sequence precursor="true">MMLKFSLMVLGFTLLSMVVPGASSAAEAEGESPKLKAGPEDPQEKEKPGKIDADASAEFKSTESGLKYRILRKSDKAKPVATNTVKVHYKGWLDNGTIFDSSYRRGEKIAFPLNRVIPGWTEGMQLVGEGGMIELVIPSKIGYGTRGAPPTIPPNATLHFIVELFDVK</sequence>
<evidence type="ECO:0000256" key="2">
    <source>
        <dbReference type="ARBA" id="ARBA00006577"/>
    </source>
</evidence>
<evidence type="ECO:0000256" key="4">
    <source>
        <dbReference type="ARBA" id="ARBA00023235"/>
    </source>
</evidence>
<comment type="similarity">
    <text evidence="2 6">Belongs to the FKBP-type PPIase family.</text>
</comment>
<keyword evidence="8" id="KW-0732">Signal</keyword>
<dbReference type="FunFam" id="3.10.50.40:FF:000006">
    <property type="entry name" value="Peptidyl-prolyl cis-trans isomerase"/>
    <property type="match status" value="1"/>
</dbReference>
<accession>A0A5C6E0P4</accession>
<evidence type="ECO:0000313" key="11">
    <source>
        <dbReference type="Proteomes" id="UP000315471"/>
    </source>
</evidence>
<evidence type="ECO:0000256" key="7">
    <source>
        <dbReference type="SAM" id="MobiDB-lite"/>
    </source>
</evidence>
<dbReference type="RefSeq" id="WP_146600077.1">
    <property type="nucleotide sequence ID" value="NZ_SJPY01000004.1"/>
</dbReference>
<dbReference type="GO" id="GO:0003755">
    <property type="term" value="F:peptidyl-prolyl cis-trans isomerase activity"/>
    <property type="evidence" value="ECO:0007669"/>
    <property type="project" value="UniProtKB-UniRule"/>
</dbReference>
<dbReference type="SUPFAM" id="SSF54534">
    <property type="entry name" value="FKBP-like"/>
    <property type="match status" value="1"/>
</dbReference>
<dbReference type="PANTHER" id="PTHR43811:SF19">
    <property type="entry name" value="39 KDA FK506-BINDING NUCLEAR PROTEIN"/>
    <property type="match status" value="1"/>
</dbReference>
<evidence type="ECO:0000313" key="10">
    <source>
        <dbReference type="EMBL" id="TWU41221.1"/>
    </source>
</evidence>
<evidence type="ECO:0000256" key="8">
    <source>
        <dbReference type="SAM" id="SignalP"/>
    </source>
</evidence>
<comment type="caution">
    <text evidence="10">The sequence shown here is derived from an EMBL/GenBank/DDBJ whole genome shotgun (WGS) entry which is preliminary data.</text>
</comment>
<organism evidence="10 11">
    <name type="scientific">Novipirellula aureliae</name>
    <dbReference type="NCBI Taxonomy" id="2527966"/>
    <lineage>
        <taxon>Bacteria</taxon>
        <taxon>Pseudomonadati</taxon>
        <taxon>Planctomycetota</taxon>
        <taxon>Planctomycetia</taxon>
        <taxon>Pirellulales</taxon>
        <taxon>Pirellulaceae</taxon>
        <taxon>Novipirellula</taxon>
    </lineage>
</organism>
<feature type="compositionally biased region" description="Basic and acidic residues" evidence="7">
    <location>
        <begin position="31"/>
        <end position="53"/>
    </location>
</feature>
<dbReference type="AlphaFoldDB" id="A0A5C6E0P4"/>
<protein>
    <recommendedName>
        <fullName evidence="6">Peptidyl-prolyl cis-trans isomerase</fullName>
        <ecNumber evidence="6">5.2.1.8</ecNumber>
    </recommendedName>
</protein>
<dbReference type="PROSITE" id="PS50059">
    <property type="entry name" value="FKBP_PPIASE"/>
    <property type="match status" value="1"/>
</dbReference>
<keyword evidence="11" id="KW-1185">Reference proteome</keyword>
<dbReference type="Gene3D" id="3.10.50.40">
    <property type="match status" value="1"/>
</dbReference>
<dbReference type="Pfam" id="PF00254">
    <property type="entry name" value="FKBP_C"/>
    <property type="match status" value="1"/>
</dbReference>
<keyword evidence="4 5" id="KW-0413">Isomerase</keyword>
<reference evidence="10 11" key="1">
    <citation type="submission" date="2019-02" db="EMBL/GenBank/DDBJ databases">
        <title>Deep-cultivation of Planctomycetes and their phenomic and genomic characterization uncovers novel biology.</title>
        <authorList>
            <person name="Wiegand S."/>
            <person name="Jogler M."/>
            <person name="Boedeker C."/>
            <person name="Pinto D."/>
            <person name="Vollmers J."/>
            <person name="Rivas-Marin E."/>
            <person name="Kohn T."/>
            <person name="Peeters S.H."/>
            <person name="Heuer A."/>
            <person name="Rast P."/>
            <person name="Oberbeckmann S."/>
            <person name="Bunk B."/>
            <person name="Jeske O."/>
            <person name="Meyerdierks A."/>
            <person name="Storesund J.E."/>
            <person name="Kallscheuer N."/>
            <person name="Luecker S."/>
            <person name="Lage O.M."/>
            <person name="Pohl T."/>
            <person name="Merkel B.J."/>
            <person name="Hornburger P."/>
            <person name="Mueller R.-W."/>
            <person name="Bruemmer F."/>
            <person name="Labrenz M."/>
            <person name="Spormann A.M."/>
            <person name="Op Den Camp H."/>
            <person name="Overmann J."/>
            <person name="Amann R."/>
            <person name="Jetten M.S.M."/>
            <person name="Mascher T."/>
            <person name="Medema M.H."/>
            <person name="Devos D.P."/>
            <person name="Kaster A.-K."/>
            <person name="Ovreas L."/>
            <person name="Rohde M."/>
            <person name="Galperin M.Y."/>
            <person name="Jogler C."/>
        </authorList>
    </citation>
    <scope>NUCLEOTIDE SEQUENCE [LARGE SCALE GENOMIC DNA]</scope>
    <source>
        <strain evidence="10 11">Q31b</strain>
    </source>
</reference>
<evidence type="ECO:0000256" key="1">
    <source>
        <dbReference type="ARBA" id="ARBA00000971"/>
    </source>
</evidence>
<proteinExistence type="inferred from homology"/>
<feature type="signal peptide" evidence="8">
    <location>
        <begin position="1"/>
        <end position="25"/>
    </location>
</feature>
<dbReference type="InterPro" id="IPR001179">
    <property type="entry name" value="PPIase_FKBP_dom"/>
</dbReference>
<feature type="region of interest" description="Disordered" evidence="7">
    <location>
        <begin position="26"/>
        <end position="55"/>
    </location>
</feature>
<dbReference type="EC" id="5.2.1.8" evidence="6"/>
<evidence type="ECO:0000256" key="3">
    <source>
        <dbReference type="ARBA" id="ARBA00023110"/>
    </source>
</evidence>
<evidence type="ECO:0000259" key="9">
    <source>
        <dbReference type="PROSITE" id="PS50059"/>
    </source>
</evidence>
<dbReference type="EMBL" id="SJPY01000004">
    <property type="protein sequence ID" value="TWU41221.1"/>
    <property type="molecule type" value="Genomic_DNA"/>
</dbReference>
<feature type="chain" id="PRO_5022771721" description="Peptidyl-prolyl cis-trans isomerase" evidence="8">
    <location>
        <begin position="26"/>
        <end position="168"/>
    </location>
</feature>